<feature type="compositionally biased region" description="Polar residues" evidence="1">
    <location>
        <begin position="32"/>
        <end position="51"/>
    </location>
</feature>
<gene>
    <name evidence="2" type="ORF">DFH94DRAFT_370121</name>
</gene>
<accession>A0A9P5MZF5</accession>
<evidence type="ECO:0000313" key="3">
    <source>
        <dbReference type="Proteomes" id="UP000759537"/>
    </source>
</evidence>
<feature type="compositionally biased region" description="Basic and acidic residues" evidence="1">
    <location>
        <begin position="140"/>
        <end position="152"/>
    </location>
</feature>
<name>A0A9P5MZF5_9AGAM</name>
<dbReference type="Proteomes" id="UP000759537">
    <property type="component" value="Unassembled WGS sequence"/>
</dbReference>
<feature type="region of interest" description="Disordered" evidence="1">
    <location>
        <begin position="1"/>
        <end position="57"/>
    </location>
</feature>
<reference evidence="2" key="1">
    <citation type="submission" date="2019-10" db="EMBL/GenBank/DDBJ databases">
        <authorList>
            <consortium name="DOE Joint Genome Institute"/>
            <person name="Kuo A."/>
            <person name="Miyauchi S."/>
            <person name="Kiss E."/>
            <person name="Drula E."/>
            <person name="Kohler A."/>
            <person name="Sanchez-Garcia M."/>
            <person name="Andreopoulos B."/>
            <person name="Barry K.W."/>
            <person name="Bonito G."/>
            <person name="Buee M."/>
            <person name="Carver A."/>
            <person name="Chen C."/>
            <person name="Cichocki N."/>
            <person name="Clum A."/>
            <person name="Culley D."/>
            <person name="Crous P.W."/>
            <person name="Fauchery L."/>
            <person name="Girlanda M."/>
            <person name="Hayes R."/>
            <person name="Keri Z."/>
            <person name="LaButti K."/>
            <person name="Lipzen A."/>
            <person name="Lombard V."/>
            <person name="Magnuson J."/>
            <person name="Maillard F."/>
            <person name="Morin E."/>
            <person name="Murat C."/>
            <person name="Nolan M."/>
            <person name="Ohm R."/>
            <person name="Pangilinan J."/>
            <person name="Pereira M."/>
            <person name="Perotto S."/>
            <person name="Peter M."/>
            <person name="Riley R."/>
            <person name="Sitrit Y."/>
            <person name="Stielow B."/>
            <person name="Szollosi G."/>
            <person name="Zifcakova L."/>
            <person name="Stursova M."/>
            <person name="Spatafora J.W."/>
            <person name="Tedersoo L."/>
            <person name="Vaario L.-M."/>
            <person name="Yamada A."/>
            <person name="Yan M."/>
            <person name="Wang P."/>
            <person name="Xu J."/>
            <person name="Bruns T."/>
            <person name="Baldrian P."/>
            <person name="Vilgalys R."/>
            <person name="Henrissat B."/>
            <person name="Grigoriev I.V."/>
            <person name="Hibbett D."/>
            <person name="Nagy L.G."/>
            <person name="Martin F.M."/>
        </authorList>
    </citation>
    <scope>NUCLEOTIDE SEQUENCE</scope>
    <source>
        <strain evidence="2">Prilba</strain>
    </source>
</reference>
<dbReference type="EMBL" id="WHVB01000005">
    <property type="protein sequence ID" value="KAF8482564.1"/>
    <property type="molecule type" value="Genomic_DNA"/>
</dbReference>
<reference evidence="2" key="2">
    <citation type="journal article" date="2020" name="Nat. Commun.">
        <title>Large-scale genome sequencing of mycorrhizal fungi provides insights into the early evolution of symbiotic traits.</title>
        <authorList>
            <person name="Miyauchi S."/>
            <person name="Kiss E."/>
            <person name="Kuo A."/>
            <person name="Drula E."/>
            <person name="Kohler A."/>
            <person name="Sanchez-Garcia M."/>
            <person name="Morin E."/>
            <person name="Andreopoulos B."/>
            <person name="Barry K.W."/>
            <person name="Bonito G."/>
            <person name="Buee M."/>
            <person name="Carver A."/>
            <person name="Chen C."/>
            <person name="Cichocki N."/>
            <person name="Clum A."/>
            <person name="Culley D."/>
            <person name="Crous P.W."/>
            <person name="Fauchery L."/>
            <person name="Girlanda M."/>
            <person name="Hayes R.D."/>
            <person name="Keri Z."/>
            <person name="LaButti K."/>
            <person name="Lipzen A."/>
            <person name="Lombard V."/>
            <person name="Magnuson J."/>
            <person name="Maillard F."/>
            <person name="Murat C."/>
            <person name="Nolan M."/>
            <person name="Ohm R.A."/>
            <person name="Pangilinan J."/>
            <person name="Pereira M.F."/>
            <person name="Perotto S."/>
            <person name="Peter M."/>
            <person name="Pfister S."/>
            <person name="Riley R."/>
            <person name="Sitrit Y."/>
            <person name="Stielow J.B."/>
            <person name="Szollosi G."/>
            <person name="Zifcakova L."/>
            <person name="Stursova M."/>
            <person name="Spatafora J.W."/>
            <person name="Tedersoo L."/>
            <person name="Vaario L.M."/>
            <person name="Yamada A."/>
            <person name="Yan M."/>
            <person name="Wang P."/>
            <person name="Xu J."/>
            <person name="Bruns T."/>
            <person name="Baldrian P."/>
            <person name="Vilgalys R."/>
            <person name="Dunand C."/>
            <person name="Henrissat B."/>
            <person name="Grigoriev I.V."/>
            <person name="Hibbett D."/>
            <person name="Nagy L.G."/>
            <person name="Martin F.M."/>
        </authorList>
    </citation>
    <scope>NUCLEOTIDE SEQUENCE</scope>
    <source>
        <strain evidence="2">Prilba</strain>
    </source>
</reference>
<feature type="compositionally biased region" description="Basic residues" evidence="1">
    <location>
        <begin position="101"/>
        <end position="111"/>
    </location>
</feature>
<organism evidence="2 3">
    <name type="scientific">Russula ochroleuca</name>
    <dbReference type="NCBI Taxonomy" id="152965"/>
    <lineage>
        <taxon>Eukaryota</taxon>
        <taxon>Fungi</taxon>
        <taxon>Dikarya</taxon>
        <taxon>Basidiomycota</taxon>
        <taxon>Agaricomycotina</taxon>
        <taxon>Agaricomycetes</taxon>
        <taxon>Russulales</taxon>
        <taxon>Russulaceae</taxon>
        <taxon>Russula</taxon>
    </lineage>
</organism>
<comment type="caution">
    <text evidence="2">The sequence shown here is derived from an EMBL/GenBank/DDBJ whole genome shotgun (WGS) entry which is preliminary data.</text>
</comment>
<sequence>MCSPSGRTPCLVRSVRPRDGNPGMEIPLPLSQLLSKTDSSGKPTSRIQSNGLLPRVSPRQQSSVSFVTLPFFPAIRGAARRGETRRGVVSGSRMHPSLKGGSRRGGKKKKTKMMVVSSFFVPTVPWQRRRNLQPSSAGHQGEERRKKREECVLHPTTTSLPTSPPSHIHITPPPPPPPPVSDWNSAVEITGHWQAPSNDRQNHISRLSFARLTGLAMHYARGGVLHLVTQGSAAVIHVRVICQNDFVSFITRSHLRCYWYSASTSGEPVRVSLPDPPSHSPWSLRQKAATCSLACECYW</sequence>
<feature type="region of interest" description="Disordered" evidence="1">
    <location>
        <begin position="127"/>
        <end position="167"/>
    </location>
</feature>
<proteinExistence type="predicted"/>
<keyword evidence="3" id="KW-1185">Reference proteome</keyword>
<feature type="region of interest" description="Disordered" evidence="1">
    <location>
        <begin position="83"/>
        <end position="111"/>
    </location>
</feature>
<feature type="compositionally biased region" description="Low complexity" evidence="1">
    <location>
        <begin position="153"/>
        <end position="167"/>
    </location>
</feature>
<evidence type="ECO:0000313" key="2">
    <source>
        <dbReference type="EMBL" id="KAF8482564.1"/>
    </source>
</evidence>
<dbReference type="AlphaFoldDB" id="A0A9P5MZF5"/>
<protein>
    <submittedName>
        <fullName evidence="2">Uncharacterized protein</fullName>
    </submittedName>
</protein>
<evidence type="ECO:0000256" key="1">
    <source>
        <dbReference type="SAM" id="MobiDB-lite"/>
    </source>
</evidence>